<comment type="caution">
    <text evidence="1">The sequence shown here is derived from an EMBL/GenBank/DDBJ whole genome shotgun (WGS) entry which is preliminary data.</text>
</comment>
<name>A0AAJ0LH71_9PSED</name>
<dbReference type="AlphaFoldDB" id="A0AAJ0LH71"/>
<evidence type="ECO:0000313" key="2">
    <source>
        <dbReference type="Proteomes" id="UP000071644"/>
    </source>
</evidence>
<evidence type="ECO:0000313" key="1">
    <source>
        <dbReference type="EMBL" id="KTT15716.1"/>
    </source>
</evidence>
<accession>A0AAJ0LH71</accession>
<reference evidence="1 2" key="1">
    <citation type="journal article" date="2016" name="Front. Microbiol.">
        <title>Genomic Resource of Rice Seed Associated Bacteria.</title>
        <authorList>
            <person name="Midha S."/>
            <person name="Bansal K."/>
            <person name="Sharma S."/>
            <person name="Kumar N."/>
            <person name="Patil P.P."/>
            <person name="Chaudhry V."/>
            <person name="Patil P.B."/>
        </authorList>
    </citation>
    <scope>NUCLEOTIDE SEQUENCE [LARGE SCALE GENOMIC DNA]</scope>
    <source>
        <strain evidence="1 2">NS96</strain>
    </source>
</reference>
<protein>
    <submittedName>
        <fullName evidence="1">Uncharacterized protein</fullName>
    </submittedName>
</protein>
<organism evidence="1 2">
    <name type="scientific">Pseudomonas parafulva</name>
    <dbReference type="NCBI Taxonomy" id="157782"/>
    <lineage>
        <taxon>Bacteria</taxon>
        <taxon>Pseudomonadati</taxon>
        <taxon>Pseudomonadota</taxon>
        <taxon>Gammaproteobacteria</taxon>
        <taxon>Pseudomonadales</taxon>
        <taxon>Pseudomonadaceae</taxon>
        <taxon>Pseudomonas</taxon>
    </lineage>
</organism>
<dbReference type="RefSeq" id="WP_058639619.1">
    <property type="nucleotide sequence ID" value="NZ_LDSN01000051.1"/>
</dbReference>
<dbReference type="Proteomes" id="UP000071644">
    <property type="component" value="Unassembled WGS sequence"/>
</dbReference>
<sequence>MTSSPGSDLPIICDWLDVTFAPTDCPSPQLNLLLLGAGFSVARTKGGFRLYLPPGGFRGALTVEERSKWSRVSASGGVCSALRSLGVWEEYLSVLGSSPHKVSRIDAALDLAVDAADVIASLGKRYPAGRVNLSRKAMPVTRMLTVREDGRESGTYYVGRDAKAARFTARVYDKSLQMLERFGELLPVTTRFEVTACKDSGATLRDAALPAAIFWHIAAPALLTRPEGVAMWVPNQDQGWVTVPPSFNPAETLQRRVESSAELEAFLQVADAMGPSGRAYLLHLLQRRLGGASPSQEASEAA</sequence>
<proteinExistence type="predicted"/>
<dbReference type="EMBL" id="LDSN01000051">
    <property type="protein sequence ID" value="KTT15716.1"/>
    <property type="molecule type" value="Genomic_DNA"/>
</dbReference>
<gene>
    <name evidence="1" type="ORF">NS96R_18355</name>
</gene>